<keyword evidence="2" id="KW-0677">Repeat</keyword>
<evidence type="ECO:0000256" key="2">
    <source>
        <dbReference type="ARBA" id="ARBA00022737"/>
    </source>
</evidence>
<reference evidence="6" key="1">
    <citation type="submission" date="2015-10" db="EMBL/GenBank/DDBJ databases">
        <title>Genome of Paenibacillus bovis sp. nov.</title>
        <authorList>
            <person name="Wu Z."/>
            <person name="Gao C."/>
            <person name="Liu Z."/>
            <person name="Zheng H."/>
        </authorList>
    </citation>
    <scope>NUCLEOTIDE SEQUENCE [LARGE SCALE GENOMIC DNA]</scope>
    <source>
        <strain evidence="6">BD3526</strain>
    </source>
</reference>
<dbReference type="KEGG" id="pbv:AR543_18485"/>
<dbReference type="PANTHER" id="PTHR11364:SF27">
    <property type="entry name" value="SULFURTRANSFERASE"/>
    <property type="match status" value="1"/>
</dbReference>
<dbReference type="OrthoDB" id="9770030at2"/>
<dbReference type="RefSeq" id="WP_060535897.1">
    <property type="nucleotide sequence ID" value="NZ_CP013023.1"/>
</dbReference>
<feature type="compositionally biased region" description="Polar residues" evidence="3">
    <location>
        <begin position="178"/>
        <end position="196"/>
    </location>
</feature>
<feature type="domain" description="Rhodanese" evidence="4">
    <location>
        <begin position="15"/>
        <end position="134"/>
    </location>
</feature>
<evidence type="ECO:0000259" key="4">
    <source>
        <dbReference type="PROSITE" id="PS50206"/>
    </source>
</evidence>
<dbReference type="STRING" id="1616788.AR543_18485"/>
<dbReference type="SUPFAM" id="SSF52821">
    <property type="entry name" value="Rhodanese/Cell cycle control phosphatase"/>
    <property type="match status" value="2"/>
</dbReference>
<dbReference type="AlphaFoldDB" id="A0A172ZJI4"/>
<dbReference type="PROSITE" id="PS50206">
    <property type="entry name" value="RHODANESE_3"/>
    <property type="match status" value="2"/>
</dbReference>
<dbReference type="InterPro" id="IPR036873">
    <property type="entry name" value="Rhodanese-like_dom_sf"/>
</dbReference>
<dbReference type="EMBL" id="CP013023">
    <property type="protein sequence ID" value="ANF97804.1"/>
    <property type="molecule type" value="Genomic_DNA"/>
</dbReference>
<dbReference type="CDD" id="cd01448">
    <property type="entry name" value="TST_Repeat_1"/>
    <property type="match status" value="1"/>
</dbReference>
<proteinExistence type="predicted"/>
<feature type="region of interest" description="Disordered" evidence="3">
    <location>
        <begin position="167"/>
        <end position="196"/>
    </location>
</feature>
<dbReference type="Proteomes" id="UP000078148">
    <property type="component" value="Chromosome"/>
</dbReference>
<evidence type="ECO:0000256" key="1">
    <source>
        <dbReference type="ARBA" id="ARBA00022679"/>
    </source>
</evidence>
<feature type="domain" description="Rhodanese" evidence="4">
    <location>
        <begin position="200"/>
        <end position="310"/>
    </location>
</feature>
<protein>
    <submittedName>
        <fullName evidence="5">3-mercaptopyruvate sulfurtransferase</fullName>
    </submittedName>
</protein>
<evidence type="ECO:0000256" key="3">
    <source>
        <dbReference type="SAM" id="MobiDB-lite"/>
    </source>
</evidence>
<sequence>MQNTVSIKWLLARMFEPDLVIADCRFWLNDPLAGRQKYAESHIPRAIYLDLEEDLSSPVSTHGGRHPLPEPEQMAHIFGRAGLSQDDRIVIYDDNNVMNASRLWWMLTYLGHNQVYILEQDFSAWKQAGYPVTDEQPVVVPKTFEARPQADMVVDVDYVRQVSERLSGSGRADAGQADSVNHTAANHTGSSNEVDSTVHLNTPTVLIDSRAHNRYLGLEEHLDKKAGHIPGAVNFFWQDVLTEAGSLKSAEQLEEQFAGLDKDAEIIVYCGSGVSACPNVFALRQIGFENVKLYPGSWSDWISYEENRIGKGEESQ</sequence>
<keyword evidence="1 5" id="KW-0808">Transferase</keyword>
<dbReference type="CDD" id="cd01449">
    <property type="entry name" value="TST_Repeat_2"/>
    <property type="match status" value="1"/>
</dbReference>
<accession>A0A172ZJI4</accession>
<dbReference type="SMART" id="SM00450">
    <property type="entry name" value="RHOD"/>
    <property type="match status" value="2"/>
</dbReference>
<dbReference type="InterPro" id="IPR045078">
    <property type="entry name" value="TST/MPST-like"/>
</dbReference>
<name>A0A172ZJI4_9BACL</name>
<dbReference type="PANTHER" id="PTHR11364">
    <property type="entry name" value="THIOSULFATE SULFERTANSFERASE"/>
    <property type="match status" value="1"/>
</dbReference>
<dbReference type="InterPro" id="IPR001763">
    <property type="entry name" value="Rhodanese-like_dom"/>
</dbReference>
<dbReference type="Pfam" id="PF00581">
    <property type="entry name" value="Rhodanese"/>
    <property type="match status" value="2"/>
</dbReference>
<dbReference type="GO" id="GO:0004792">
    <property type="term" value="F:thiosulfate-cyanide sulfurtransferase activity"/>
    <property type="evidence" value="ECO:0007669"/>
    <property type="project" value="TreeGrafter"/>
</dbReference>
<evidence type="ECO:0000313" key="5">
    <source>
        <dbReference type="EMBL" id="ANF97804.1"/>
    </source>
</evidence>
<reference evidence="5 6" key="2">
    <citation type="journal article" date="2016" name="Int. J. Syst. Evol. Microbiol.">
        <title>Paenibacillus bovis sp. nov., isolated from raw yak (Bos grunniens) milk.</title>
        <authorList>
            <person name="Gao C."/>
            <person name="Han J."/>
            <person name="Liu Z."/>
            <person name="Xu X."/>
            <person name="Hang F."/>
            <person name="Wu Z."/>
        </authorList>
    </citation>
    <scope>NUCLEOTIDE SEQUENCE [LARGE SCALE GENOMIC DNA]</scope>
    <source>
        <strain evidence="5 6">BD3526</strain>
    </source>
</reference>
<keyword evidence="6" id="KW-1185">Reference proteome</keyword>
<dbReference type="FunFam" id="3.40.250.10:FF:000035">
    <property type="entry name" value="Thiosulfate sulfurtransferase"/>
    <property type="match status" value="1"/>
</dbReference>
<keyword evidence="5" id="KW-0670">Pyruvate</keyword>
<dbReference type="Gene3D" id="3.40.250.10">
    <property type="entry name" value="Rhodanese-like domain"/>
    <property type="match status" value="2"/>
</dbReference>
<evidence type="ECO:0000313" key="6">
    <source>
        <dbReference type="Proteomes" id="UP000078148"/>
    </source>
</evidence>
<organism evidence="5 6">
    <name type="scientific">Paenibacillus bovis</name>
    <dbReference type="NCBI Taxonomy" id="1616788"/>
    <lineage>
        <taxon>Bacteria</taxon>
        <taxon>Bacillati</taxon>
        <taxon>Bacillota</taxon>
        <taxon>Bacilli</taxon>
        <taxon>Bacillales</taxon>
        <taxon>Paenibacillaceae</taxon>
        <taxon>Paenibacillus</taxon>
    </lineage>
</organism>
<gene>
    <name evidence="5" type="ORF">AR543_18485</name>
</gene>